<proteinExistence type="predicted"/>
<feature type="compositionally biased region" description="Basic and acidic residues" evidence="1">
    <location>
        <begin position="1"/>
        <end position="14"/>
    </location>
</feature>
<evidence type="ECO:0000256" key="1">
    <source>
        <dbReference type="SAM" id="MobiDB-lite"/>
    </source>
</evidence>
<dbReference type="EMBL" id="JAINZZ010000044">
    <property type="protein sequence ID" value="MBY8881231.1"/>
    <property type="molecule type" value="Genomic_DNA"/>
</dbReference>
<evidence type="ECO:0000313" key="3">
    <source>
        <dbReference type="Proteomes" id="UP000778578"/>
    </source>
</evidence>
<organism evidence="2 3">
    <name type="scientific">Actinacidiphila acidipaludis</name>
    <dbReference type="NCBI Taxonomy" id="2873382"/>
    <lineage>
        <taxon>Bacteria</taxon>
        <taxon>Bacillati</taxon>
        <taxon>Actinomycetota</taxon>
        <taxon>Actinomycetes</taxon>
        <taxon>Kitasatosporales</taxon>
        <taxon>Streptomycetaceae</taxon>
        <taxon>Actinacidiphila</taxon>
    </lineage>
</organism>
<feature type="region of interest" description="Disordered" evidence="1">
    <location>
        <begin position="1"/>
        <end position="20"/>
    </location>
</feature>
<evidence type="ECO:0008006" key="4">
    <source>
        <dbReference type="Google" id="ProtNLM"/>
    </source>
</evidence>
<dbReference type="RefSeq" id="WP_222967066.1">
    <property type="nucleotide sequence ID" value="NZ_JAINZZ010000044.1"/>
</dbReference>
<dbReference type="Proteomes" id="UP000778578">
    <property type="component" value="Unassembled WGS sequence"/>
</dbReference>
<evidence type="ECO:0000313" key="2">
    <source>
        <dbReference type="EMBL" id="MBY8881231.1"/>
    </source>
</evidence>
<protein>
    <recommendedName>
        <fullName evidence="4">Small CPxCG-related zinc finger protein</fullName>
    </recommendedName>
</protein>
<keyword evidence="3" id="KW-1185">Reference proteome</keyword>
<reference evidence="2 3" key="1">
    <citation type="submission" date="2021-08" db="EMBL/GenBank/DDBJ databases">
        <title>WGS of actinomycetes from Thailand.</title>
        <authorList>
            <person name="Thawai C."/>
        </authorList>
    </citation>
    <scope>NUCLEOTIDE SEQUENCE [LARGE SCALE GENOMIC DNA]</scope>
    <source>
        <strain evidence="2 3">PLK6-54</strain>
    </source>
</reference>
<name>A0ABS7QDI5_9ACTN</name>
<sequence>MTDEQRAPRRHDDGVTEGGDPVCWLEQVCDECGAMREDRSAAACARCGTPFPCPGGAAAVTPVREPHADSAGGDRTGADGAGA</sequence>
<accession>A0ABS7QDI5</accession>
<comment type="caution">
    <text evidence="2">The sequence shown here is derived from an EMBL/GenBank/DDBJ whole genome shotgun (WGS) entry which is preliminary data.</text>
</comment>
<feature type="region of interest" description="Disordered" evidence="1">
    <location>
        <begin position="64"/>
        <end position="83"/>
    </location>
</feature>
<gene>
    <name evidence="2" type="ORF">K7862_26865</name>
</gene>